<name>A0A2G5F8R5_AQUCA</name>
<accession>A0A2G5F8R5</accession>
<evidence type="ECO:0000313" key="1">
    <source>
        <dbReference type="EMBL" id="PIA64337.1"/>
    </source>
</evidence>
<gene>
    <name evidence="1" type="ORF">AQUCO_00100070v1</name>
</gene>
<proteinExistence type="predicted"/>
<sequence>MSYVAKQLLISNVLGRRDRNAIIFCDLKFDLTKTVVIDDLINHLGMAKHGEVQLGSQKRCAVCGAAERPVKRDGRALTADFSSTHSNACFDWNWSGKLSFCNCAMKFFGPGNPFLLP</sequence>
<protein>
    <submittedName>
        <fullName evidence="1">Uncharacterized protein</fullName>
    </submittedName>
</protein>
<dbReference type="InParanoid" id="A0A2G5F8R5"/>
<dbReference type="AlphaFoldDB" id="A0A2G5F8R5"/>
<dbReference type="EMBL" id="KZ305018">
    <property type="protein sequence ID" value="PIA64337.1"/>
    <property type="molecule type" value="Genomic_DNA"/>
</dbReference>
<reference evidence="1 2" key="1">
    <citation type="submission" date="2017-09" db="EMBL/GenBank/DDBJ databases">
        <title>WGS assembly of Aquilegia coerulea Goldsmith.</title>
        <authorList>
            <person name="Hodges S."/>
            <person name="Kramer E."/>
            <person name="Nordborg M."/>
            <person name="Tomkins J."/>
            <person name="Borevitz J."/>
            <person name="Derieg N."/>
            <person name="Yan J."/>
            <person name="Mihaltcheva S."/>
            <person name="Hayes R.D."/>
            <person name="Rokhsar D."/>
        </authorList>
    </citation>
    <scope>NUCLEOTIDE SEQUENCE [LARGE SCALE GENOMIC DNA]</scope>
    <source>
        <strain evidence="2">cv. Goldsmith</strain>
    </source>
</reference>
<keyword evidence="2" id="KW-1185">Reference proteome</keyword>
<dbReference type="Proteomes" id="UP000230069">
    <property type="component" value="Unassembled WGS sequence"/>
</dbReference>
<evidence type="ECO:0000313" key="2">
    <source>
        <dbReference type="Proteomes" id="UP000230069"/>
    </source>
</evidence>
<organism evidence="1 2">
    <name type="scientific">Aquilegia coerulea</name>
    <name type="common">Rocky mountain columbine</name>
    <dbReference type="NCBI Taxonomy" id="218851"/>
    <lineage>
        <taxon>Eukaryota</taxon>
        <taxon>Viridiplantae</taxon>
        <taxon>Streptophyta</taxon>
        <taxon>Embryophyta</taxon>
        <taxon>Tracheophyta</taxon>
        <taxon>Spermatophyta</taxon>
        <taxon>Magnoliopsida</taxon>
        <taxon>Ranunculales</taxon>
        <taxon>Ranunculaceae</taxon>
        <taxon>Thalictroideae</taxon>
        <taxon>Aquilegia</taxon>
    </lineage>
</organism>